<organism evidence="15 16">
    <name type="scientific">Agrilus planipennis</name>
    <name type="common">Emerald ash borer</name>
    <name type="synonym">Agrilus marcopoli</name>
    <dbReference type="NCBI Taxonomy" id="224129"/>
    <lineage>
        <taxon>Eukaryota</taxon>
        <taxon>Metazoa</taxon>
        <taxon>Ecdysozoa</taxon>
        <taxon>Arthropoda</taxon>
        <taxon>Hexapoda</taxon>
        <taxon>Insecta</taxon>
        <taxon>Pterygota</taxon>
        <taxon>Neoptera</taxon>
        <taxon>Endopterygota</taxon>
        <taxon>Coleoptera</taxon>
        <taxon>Polyphaga</taxon>
        <taxon>Elateriformia</taxon>
        <taxon>Buprestoidea</taxon>
        <taxon>Buprestidae</taxon>
        <taxon>Agrilinae</taxon>
        <taxon>Agrilus</taxon>
    </lineage>
</organism>
<evidence type="ECO:0000256" key="4">
    <source>
        <dbReference type="ARBA" id="ARBA00012723"/>
    </source>
</evidence>
<protein>
    <recommendedName>
        <fullName evidence="4 13">Protein disulfide-isomerase</fullName>
        <ecNumber evidence="4 13">5.3.4.1</ecNumber>
    </recommendedName>
</protein>
<evidence type="ECO:0000256" key="8">
    <source>
        <dbReference type="ARBA" id="ARBA00023157"/>
    </source>
</evidence>
<dbReference type="FunFam" id="3.40.30.10:FF:000077">
    <property type="entry name" value="Protein disulfide-isomerase"/>
    <property type="match status" value="1"/>
</dbReference>
<feature type="chain" id="PRO_5010600633" description="Protein disulfide-isomerase" evidence="13">
    <location>
        <begin position="19"/>
        <end position="490"/>
    </location>
</feature>
<reference evidence="16" key="1">
    <citation type="submission" date="2025-08" db="UniProtKB">
        <authorList>
            <consortium name="RefSeq"/>
        </authorList>
    </citation>
    <scope>IDENTIFICATION</scope>
    <source>
        <tissue evidence="16">Entire body</tissue>
    </source>
</reference>
<dbReference type="NCBIfam" id="TIGR01126">
    <property type="entry name" value="pdi_dom"/>
    <property type="match status" value="1"/>
</dbReference>
<keyword evidence="7" id="KW-0256">Endoplasmic reticulum</keyword>
<keyword evidence="9 13" id="KW-0413">Isomerase</keyword>
<evidence type="ECO:0000256" key="3">
    <source>
        <dbReference type="ARBA" id="ARBA00006347"/>
    </source>
</evidence>
<dbReference type="CDD" id="cd02961">
    <property type="entry name" value="PDI_a_family"/>
    <property type="match status" value="1"/>
</dbReference>
<dbReference type="KEGG" id="apln:108737293"/>
<dbReference type="PANTHER" id="PTHR18929:SF132">
    <property type="entry name" value="PROTEIN DISULFIDE-ISOMERASE A3"/>
    <property type="match status" value="1"/>
</dbReference>
<dbReference type="InterPro" id="IPR005792">
    <property type="entry name" value="Prot_disulphide_isomerase"/>
</dbReference>
<evidence type="ECO:0000256" key="9">
    <source>
        <dbReference type="ARBA" id="ARBA00023235"/>
    </source>
</evidence>
<dbReference type="PRINTS" id="PR00421">
    <property type="entry name" value="THIOREDOXIN"/>
</dbReference>
<dbReference type="OrthoDB" id="427280at2759"/>
<comment type="subcellular location">
    <subcellularLocation>
        <location evidence="2">Endoplasmic reticulum lumen</location>
    </subcellularLocation>
</comment>
<dbReference type="GO" id="GO:0003756">
    <property type="term" value="F:protein disulfide isomerase activity"/>
    <property type="evidence" value="ECO:0007669"/>
    <property type="project" value="UniProtKB-EC"/>
</dbReference>
<dbReference type="NCBIfam" id="TIGR01130">
    <property type="entry name" value="ER_PDI_fam"/>
    <property type="match status" value="1"/>
</dbReference>
<dbReference type="Pfam" id="PF00085">
    <property type="entry name" value="Thioredoxin"/>
    <property type="match status" value="2"/>
</dbReference>
<dbReference type="FunFam" id="3.40.30.10:FF:000045">
    <property type="entry name" value="Disulfide-isomerase A3"/>
    <property type="match status" value="1"/>
</dbReference>
<dbReference type="SUPFAM" id="SSF52833">
    <property type="entry name" value="Thioredoxin-like"/>
    <property type="match status" value="4"/>
</dbReference>
<keyword evidence="8 11" id="KW-1015">Disulfide bond</keyword>
<evidence type="ECO:0000313" key="15">
    <source>
        <dbReference type="Proteomes" id="UP000192223"/>
    </source>
</evidence>
<dbReference type="STRING" id="224129.A0A1W4WNQ6"/>
<evidence type="ECO:0000256" key="13">
    <source>
        <dbReference type="RuleBase" id="RU361130"/>
    </source>
</evidence>
<evidence type="ECO:0000256" key="2">
    <source>
        <dbReference type="ARBA" id="ARBA00004319"/>
    </source>
</evidence>
<evidence type="ECO:0000256" key="1">
    <source>
        <dbReference type="ARBA" id="ARBA00001182"/>
    </source>
</evidence>
<dbReference type="GO" id="GO:0034976">
    <property type="term" value="P:response to endoplasmic reticulum stress"/>
    <property type="evidence" value="ECO:0007669"/>
    <property type="project" value="TreeGrafter"/>
</dbReference>
<keyword evidence="15" id="KW-1185">Reference proteome</keyword>
<keyword evidence="5 13" id="KW-0732">Signal</keyword>
<evidence type="ECO:0000259" key="14">
    <source>
        <dbReference type="PROSITE" id="PS51352"/>
    </source>
</evidence>
<keyword evidence="10 11" id="KW-0676">Redox-active center</keyword>
<feature type="disulfide bond" description="Redox-active" evidence="11">
    <location>
        <begin position="395"/>
        <end position="398"/>
    </location>
</feature>
<dbReference type="FunFam" id="3.40.30.10:FF:000017">
    <property type="entry name" value="Protein disulfide-isomerase A4"/>
    <property type="match status" value="1"/>
</dbReference>
<name>A0A1W4WNQ6_AGRPL</name>
<feature type="domain" description="Thioredoxin" evidence="14">
    <location>
        <begin position="1"/>
        <end position="130"/>
    </location>
</feature>
<gene>
    <name evidence="16" type="primary">LOC108737293</name>
</gene>
<evidence type="ECO:0000256" key="6">
    <source>
        <dbReference type="ARBA" id="ARBA00022737"/>
    </source>
</evidence>
<dbReference type="Proteomes" id="UP000192223">
    <property type="component" value="Unplaced"/>
</dbReference>
<keyword evidence="6" id="KW-0677">Repeat</keyword>
<dbReference type="FunCoup" id="A0A1W4WNQ6">
    <property type="interactions" value="1537"/>
</dbReference>
<comment type="catalytic activity">
    <reaction evidence="1 13">
        <text>Catalyzes the rearrangement of -S-S- bonds in proteins.</text>
        <dbReference type="EC" id="5.3.4.1"/>
    </reaction>
</comment>
<dbReference type="CDD" id="cd02995">
    <property type="entry name" value="PDI_a_PDI_a'_C"/>
    <property type="match status" value="1"/>
</dbReference>
<dbReference type="InterPro" id="IPR005788">
    <property type="entry name" value="PDI_thioredoxin-like_dom"/>
</dbReference>
<dbReference type="EC" id="5.3.4.1" evidence="4 13"/>
<dbReference type="GO" id="GO:0006457">
    <property type="term" value="P:protein folding"/>
    <property type="evidence" value="ECO:0007669"/>
    <property type="project" value="TreeGrafter"/>
</dbReference>
<dbReference type="InParanoid" id="A0A1W4WNQ6"/>
<feature type="signal peptide" evidence="13">
    <location>
        <begin position="1"/>
        <end position="18"/>
    </location>
</feature>
<evidence type="ECO:0000256" key="7">
    <source>
        <dbReference type="ARBA" id="ARBA00022824"/>
    </source>
</evidence>
<evidence type="ECO:0000256" key="5">
    <source>
        <dbReference type="ARBA" id="ARBA00022729"/>
    </source>
</evidence>
<comment type="similarity">
    <text evidence="3 12">Belongs to the protein disulfide isomerase family.</text>
</comment>
<feature type="domain" description="Thioredoxin" evidence="14">
    <location>
        <begin position="345"/>
        <end position="473"/>
    </location>
</feature>
<evidence type="ECO:0000256" key="11">
    <source>
        <dbReference type="PIRSR" id="PIRSR605792-51"/>
    </source>
</evidence>
<dbReference type="RefSeq" id="XP_018325556.1">
    <property type="nucleotide sequence ID" value="XM_018470054.2"/>
</dbReference>
<dbReference type="CDD" id="cd03073">
    <property type="entry name" value="PDI_b'_ERp72_ERp57"/>
    <property type="match status" value="1"/>
</dbReference>
<dbReference type="InterPro" id="IPR017937">
    <property type="entry name" value="Thioredoxin_CS"/>
</dbReference>
<feature type="disulfide bond" description="Redox-active" evidence="11">
    <location>
        <begin position="50"/>
        <end position="53"/>
    </location>
</feature>
<sequence>MKGVILNLILLFLFNCSAKEEDVVVLSDSDFDSRLQDYETALVMFYAPWCGHCKKLKPEFAKAAGDLLKNSPAVTLVKVDCTEAGKETCNRFGVGGYPTLKIFRNGEFSQEYNGPRQADGIVKYMKSQVGPSSKEVTTLNELDKFLQAENDVAVVGFFEKESDLKVAFLKLADKLREKVRFAHSSYKDVLNSQGLKNGIVLFRPPHLSNKFEDDSVTYDGDADVTAINDFVVNNYHGLVGHRKPDNVQEFRNPLVVAYYSVDYIKNPKGTNYWRNRILKVAKEFKGRINFAVSNKDEFQRELNEYGFDYVKGDKPVVFARDIKNQKFVMKDDFSIETLELFAKSVLDGTLEPYLKSEPIPETNDDPVKIAVAKNFDEVVTNNDKDVLVEFYAPWCGHCKKLAPTLDELGKKLENEDVEIVKMDATANDVPADYEVRGFPTLYWVPKNNKQSPVRYEGGRELDDFVNYIAKHATSELKAYDRNGKKKKTEL</sequence>
<dbReference type="PROSITE" id="PS00194">
    <property type="entry name" value="THIOREDOXIN_1"/>
    <property type="match status" value="2"/>
</dbReference>
<dbReference type="Gene3D" id="3.40.30.10">
    <property type="entry name" value="Glutaredoxin"/>
    <property type="match status" value="4"/>
</dbReference>
<dbReference type="InterPro" id="IPR013766">
    <property type="entry name" value="Thioredoxin_domain"/>
</dbReference>
<proteinExistence type="inferred from homology"/>
<dbReference type="AlphaFoldDB" id="A0A1W4WNQ6"/>
<evidence type="ECO:0000256" key="10">
    <source>
        <dbReference type="ARBA" id="ARBA00023284"/>
    </source>
</evidence>
<dbReference type="InterPro" id="IPR036249">
    <property type="entry name" value="Thioredoxin-like_sf"/>
</dbReference>
<dbReference type="GeneID" id="108737293"/>
<dbReference type="GO" id="GO:0005788">
    <property type="term" value="C:endoplasmic reticulum lumen"/>
    <property type="evidence" value="ECO:0007669"/>
    <property type="project" value="UniProtKB-SubCell"/>
</dbReference>
<dbReference type="PANTHER" id="PTHR18929">
    <property type="entry name" value="PROTEIN DISULFIDE ISOMERASE"/>
    <property type="match status" value="1"/>
</dbReference>
<dbReference type="FunFam" id="3.40.30.10:FF:000303">
    <property type="entry name" value="Protein disulfide-isomerase"/>
    <property type="match status" value="1"/>
</dbReference>
<evidence type="ECO:0000256" key="12">
    <source>
        <dbReference type="RuleBase" id="RU004208"/>
    </source>
</evidence>
<accession>A0A1W4WNQ6</accession>
<dbReference type="PROSITE" id="PS51352">
    <property type="entry name" value="THIOREDOXIN_2"/>
    <property type="match status" value="2"/>
</dbReference>
<dbReference type="Pfam" id="PF13848">
    <property type="entry name" value="Thioredoxin_6"/>
    <property type="match status" value="1"/>
</dbReference>
<evidence type="ECO:0000313" key="16">
    <source>
        <dbReference type="RefSeq" id="XP_018325556.1"/>
    </source>
</evidence>